<protein>
    <submittedName>
        <fullName evidence="1">YkgJ family cysteine cluster protein</fullName>
    </submittedName>
</protein>
<dbReference type="EMBL" id="SJZB01000054">
    <property type="protein sequence ID" value="TCJ11503.1"/>
    <property type="molecule type" value="Genomic_DNA"/>
</dbReference>
<keyword evidence="2" id="KW-1185">Reference proteome</keyword>
<comment type="caution">
    <text evidence="1">The sequence shown here is derived from an EMBL/GenBank/DDBJ whole genome shotgun (WGS) entry which is preliminary data.</text>
</comment>
<evidence type="ECO:0000313" key="1">
    <source>
        <dbReference type="EMBL" id="TCJ11503.1"/>
    </source>
</evidence>
<proteinExistence type="predicted"/>
<accession>A0A4R1B762</accession>
<dbReference type="RefSeq" id="WP_131449264.1">
    <property type="nucleotide sequence ID" value="NZ_SJZB01000054.1"/>
</dbReference>
<dbReference type="Pfam" id="PF03692">
    <property type="entry name" value="CxxCxxCC"/>
    <property type="match status" value="1"/>
</dbReference>
<reference evidence="1 2" key="1">
    <citation type="submission" date="2019-03" db="EMBL/GenBank/DDBJ databases">
        <title>Genome sequence of Thiobacillaceae bacterium LSR1, a sulfur-oxidizing bacterium isolated from freshwater sediment.</title>
        <authorList>
            <person name="Li S."/>
        </authorList>
    </citation>
    <scope>NUCLEOTIDE SEQUENCE [LARGE SCALE GENOMIC DNA]</scope>
    <source>
        <strain evidence="1 2">LSR1</strain>
    </source>
</reference>
<gene>
    <name evidence="1" type="ORF">EZJ19_15670</name>
</gene>
<organism evidence="1 2">
    <name type="scientific">Parasulfuritortus cantonensis</name>
    <dbReference type="NCBI Taxonomy" id="2528202"/>
    <lineage>
        <taxon>Bacteria</taxon>
        <taxon>Pseudomonadati</taxon>
        <taxon>Pseudomonadota</taxon>
        <taxon>Betaproteobacteria</taxon>
        <taxon>Nitrosomonadales</taxon>
        <taxon>Thiobacillaceae</taxon>
        <taxon>Parasulfuritortus</taxon>
    </lineage>
</organism>
<dbReference type="InterPro" id="IPR005358">
    <property type="entry name" value="Puta_zinc/iron-chelating_dom"/>
</dbReference>
<evidence type="ECO:0000313" key="2">
    <source>
        <dbReference type="Proteomes" id="UP000295443"/>
    </source>
</evidence>
<name>A0A4R1B762_9PROT</name>
<dbReference type="AlphaFoldDB" id="A0A4R1B762"/>
<dbReference type="OrthoDB" id="196483at2"/>
<dbReference type="Proteomes" id="UP000295443">
    <property type="component" value="Unassembled WGS sequence"/>
</dbReference>
<sequence length="133" mass="14031">MRPGPAGRLAEAEAYDCQSCGACCCSPWTGDGYVRLYEHDVERLLDTAAAVVMQRQGDGEPAEFVAKLATRIEPDGRRVCVAFAGRLSGPCACTVYPVRPEACRRFFPGDGPCPGGARPAGGRNAGLSGRPRA</sequence>